<feature type="region of interest" description="Disordered" evidence="2">
    <location>
        <begin position="1"/>
        <end position="95"/>
    </location>
</feature>
<evidence type="ECO:0000313" key="4">
    <source>
        <dbReference type="Proteomes" id="UP000008915"/>
    </source>
</evidence>
<sequence>MERDGQGPGNRRAGETGSGGRAGDRRAMPDEPAGAEAEAAAASEPGRLTASPTGFADAPRPGGGAGSWGEAGGPRSVEGTRRLPGLPPAAKGGLGAEEREVLQAVLAALHERGYDPARQLAHFLVTGETAYITAHRGARVLAQRLDRVQVVEALVRACLMPGGGGVTGS</sequence>
<dbReference type="RefSeq" id="WP_013495694.1">
    <property type="nucleotide sequence ID" value="NC_014831.1"/>
</dbReference>
<keyword evidence="4" id="KW-1185">Reference proteome</keyword>
<dbReference type="KEGG" id="tmr:Tmar_1276"/>
<dbReference type="eggNOG" id="COG4472">
    <property type="taxonomic scope" value="Bacteria"/>
</dbReference>
<dbReference type="EMBL" id="CP002344">
    <property type="protein sequence ID" value="ADU51389.1"/>
    <property type="molecule type" value="Genomic_DNA"/>
</dbReference>
<dbReference type="InterPro" id="IPR009309">
    <property type="entry name" value="IreB"/>
</dbReference>
<reference evidence="4" key="2">
    <citation type="journal article" date="2010" name="Stand. Genomic Sci.">
        <title>Complete genome sequence of Thermaerobacter marianensis type strain (7p75aT).</title>
        <authorList>
            <person name="Han C."/>
            <person name="Gu W."/>
            <person name="Zhang X."/>
            <person name="Lapidus A."/>
            <person name="Nolan M."/>
            <person name="Copeland A."/>
            <person name="Lucas S."/>
            <person name="Glavina Del Rio T."/>
            <person name="Tice H."/>
            <person name="Cheng J."/>
            <person name="Tapia R."/>
            <person name="Goodwin L."/>
            <person name="Pitluck S."/>
            <person name="Pagani I."/>
            <person name="Ivanova N."/>
            <person name="Mavromatis K."/>
            <person name="Mikhailova N."/>
            <person name="Pati A."/>
            <person name="Chen A."/>
            <person name="Palaniappan K."/>
            <person name="Land M."/>
            <person name="Hauser L."/>
            <person name="Chang Y."/>
            <person name="Jeffries C."/>
            <person name="Schneider S."/>
            <person name="Rohde M."/>
            <person name="Goker M."/>
            <person name="Pukall R."/>
            <person name="Woyke T."/>
            <person name="Bristow J."/>
            <person name="Eisen J."/>
            <person name="Markowitz V."/>
            <person name="Hugenholtz P."/>
            <person name="Kyrpides N."/>
            <person name="Klenk H."/>
            <person name="Detter J."/>
        </authorList>
    </citation>
    <scope>NUCLEOTIDE SEQUENCE [LARGE SCALE GENOMIC DNA]</scope>
    <source>
        <strain evidence="4">ATCC 700841 / DSM 12885 / JCM 10246 / 7p75a</strain>
    </source>
</reference>
<feature type="compositionally biased region" description="Low complexity" evidence="2">
    <location>
        <begin position="31"/>
        <end position="46"/>
    </location>
</feature>
<evidence type="ECO:0000256" key="1">
    <source>
        <dbReference type="ARBA" id="ARBA00010888"/>
    </source>
</evidence>
<gene>
    <name evidence="3" type="ordered locus">Tmar_1276</name>
</gene>
<dbReference type="Pfam" id="PF06135">
    <property type="entry name" value="IreB"/>
    <property type="match status" value="1"/>
</dbReference>
<protein>
    <submittedName>
        <fullName evidence="3">Uncharacterized protein</fullName>
    </submittedName>
</protein>
<evidence type="ECO:0000313" key="3">
    <source>
        <dbReference type="EMBL" id="ADU51389.1"/>
    </source>
</evidence>
<reference evidence="3 4" key="1">
    <citation type="journal article" date="2010" name="Stand. Genomic Sci.">
        <title>Complete genome sequence of Thermaerobacter marianensis type strain (7p75a).</title>
        <authorList>
            <person name="Han C."/>
            <person name="Gu W."/>
            <person name="Zhang X."/>
            <person name="Lapidus A."/>
            <person name="Nolan M."/>
            <person name="Copeland A."/>
            <person name="Lucas S."/>
            <person name="Del Rio T.G."/>
            <person name="Tice H."/>
            <person name="Cheng J.F."/>
            <person name="Tapia R."/>
            <person name="Goodwin L."/>
            <person name="Pitluck S."/>
            <person name="Pagani I."/>
            <person name="Ivanova N."/>
            <person name="Mavromatis K."/>
            <person name="Mikhailova N."/>
            <person name="Pati A."/>
            <person name="Chen A."/>
            <person name="Palaniappan K."/>
            <person name="Land M."/>
            <person name="Hauser L."/>
            <person name="Chang Y.J."/>
            <person name="Jeffries C.D."/>
            <person name="Schneider S."/>
            <person name="Rohde M."/>
            <person name="Goker M."/>
            <person name="Pukall R."/>
            <person name="Woyke T."/>
            <person name="Bristow J."/>
            <person name="Eisen J.A."/>
            <person name="Markowitz V."/>
            <person name="Hugenholtz P."/>
            <person name="Kyrpides N.C."/>
            <person name="Klenk H.P."/>
            <person name="Detter J.C."/>
        </authorList>
    </citation>
    <scope>NUCLEOTIDE SEQUENCE [LARGE SCALE GENOMIC DNA]</scope>
    <source>
        <strain evidence="4">ATCC 700841 / DSM 12885 / JCM 10246 / 7p75a</strain>
    </source>
</reference>
<evidence type="ECO:0000256" key="2">
    <source>
        <dbReference type="SAM" id="MobiDB-lite"/>
    </source>
</evidence>
<feature type="compositionally biased region" description="Gly residues" evidence="2">
    <location>
        <begin position="61"/>
        <end position="72"/>
    </location>
</feature>
<dbReference type="HOGENOM" id="CLU_1577755_0_0_9"/>
<proteinExistence type="inferred from homology"/>
<name>E6SLU0_THEM7</name>
<comment type="similarity">
    <text evidence="1">Belongs to the UPF0297 family.</text>
</comment>
<dbReference type="PANTHER" id="PTHR40067">
    <property type="entry name" value="UPF0297 PROTEIN YRZL"/>
    <property type="match status" value="1"/>
</dbReference>
<organism evidence="3 4">
    <name type="scientific">Thermaerobacter marianensis (strain ATCC 700841 / DSM 12885 / JCM 10246 / 7p75a)</name>
    <dbReference type="NCBI Taxonomy" id="644966"/>
    <lineage>
        <taxon>Bacteria</taxon>
        <taxon>Bacillati</taxon>
        <taxon>Bacillota</taxon>
        <taxon>Clostridia</taxon>
        <taxon>Eubacteriales</taxon>
        <taxon>Clostridiales Family XVII. Incertae Sedis</taxon>
        <taxon>Thermaerobacter</taxon>
    </lineage>
</organism>
<dbReference type="PANTHER" id="PTHR40067:SF1">
    <property type="entry name" value="UPF0297 PROTEIN YRZL"/>
    <property type="match status" value="1"/>
</dbReference>
<dbReference type="STRING" id="644966.Tmar_1276"/>
<dbReference type="AlphaFoldDB" id="E6SLU0"/>
<accession>E6SLU0</accession>
<dbReference type="Proteomes" id="UP000008915">
    <property type="component" value="Chromosome"/>
</dbReference>